<dbReference type="InterPro" id="IPR012492">
    <property type="entry name" value="RED_C"/>
</dbReference>
<evidence type="ECO:0000256" key="1">
    <source>
        <dbReference type="ARBA" id="ARBA00004123"/>
    </source>
</evidence>
<feature type="compositionally biased region" description="Basic and acidic residues" evidence="5">
    <location>
        <begin position="99"/>
        <end position="109"/>
    </location>
</feature>
<dbReference type="InterPro" id="IPR039896">
    <property type="entry name" value="Red-like"/>
</dbReference>
<feature type="compositionally biased region" description="Low complexity" evidence="5">
    <location>
        <begin position="86"/>
        <end position="98"/>
    </location>
</feature>
<keyword evidence="4" id="KW-0539">Nucleus</keyword>
<evidence type="ECO:0000259" key="6">
    <source>
        <dbReference type="Pfam" id="PF07807"/>
    </source>
</evidence>
<feature type="non-terminal residue" evidence="8">
    <location>
        <position position="1"/>
    </location>
</feature>
<evidence type="ECO:0000256" key="2">
    <source>
        <dbReference type="ARBA" id="ARBA00006660"/>
    </source>
</evidence>
<feature type="compositionally biased region" description="Polar residues" evidence="5">
    <location>
        <begin position="475"/>
        <end position="485"/>
    </location>
</feature>
<evidence type="ECO:0000256" key="4">
    <source>
        <dbReference type="ARBA" id="ARBA00023242"/>
    </source>
</evidence>
<sequence>MSNSMLPPDSKPSAEKKDKAGGLSQDDFRKLLATPRAAPGEAKGIGGTFSRTLGSANRTARVPVPQTPHASDSNGSHKSKQKKSAYKQQAKEASAAASKYRDRAMERRQGINPDYAETEQILSTLESSELAADDMYEQSKFLGGDREHTHLVKGLDYTLLDKVRQEGSDKGSDSMDLDKVFESVEKITHQSKEEVVLDVKPEISSAMAANIFRYAIEEPKKKPPKVNEMFLPGRTVFLFELPITSKSKKPKTGVVEDRNPFAVPTAVVRSKAGVEHSRAGGVDGPEADLVMKKVMDVLHAIRTGERKKAELEEDLKAKRKTAMAAAAAAKENDEEKLPDIQPDEDGEDIFADAGRTYIVDPGPRSDEQSMSAEGGMDVDPEELGPTVGPERPGDIDMSNYFGEESDGEEEEEQDNADANLDGEAPILGPARPTEVDMSHYFGNDSDEDNDAVYQDEKQGSDEGEAATEVPAPSALMTSAYTTPLNENALPRRKPRVEDLVVDEDADYYSSYGLGLGGGNIGSTAYDSDDDEDEGRSTILMDQGTHKNKKAQLGRFDFDTEEGFNQYKDTIEVVPKTALQFGVKMSDGRRTG</sequence>
<dbReference type="Pfam" id="PF07808">
    <property type="entry name" value="RED_N"/>
    <property type="match status" value="1"/>
</dbReference>
<reference evidence="8" key="1">
    <citation type="journal article" date="2020" name="Fungal Divers.">
        <title>Resolving the Mortierellaceae phylogeny through synthesis of multi-gene phylogenetics and phylogenomics.</title>
        <authorList>
            <person name="Vandepol N."/>
            <person name="Liber J."/>
            <person name="Desiro A."/>
            <person name="Na H."/>
            <person name="Kennedy M."/>
            <person name="Barry K."/>
            <person name="Grigoriev I.V."/>
            <person name="Miller A.N."/>
            <person name="O'Donnell K."/>
            <person name="Stajich J.E."/>
            <person name="Bonito G."/>
        </authorList>
    </citation>
    <scope>NUCLEOTIDE SEQUENCE</scope>
    <source>
        <strain evidence="8">KOD1015</strain>
    </source>
</reference>
<feature type="compositionally biased region" description="Acidic residues" evidence="5">
    <location>
        <begin position="403"/>
        <end position="415"/>
    </location>
</feature>
<keyword evidence="3" id="KW-0677">Repeat</keyword>
<feature type="domain" description="RED-like N-terminal" evidence="7">
    <location>
        <begin position="78"/>
        <end position="309"/>
    </location>
</feature>
<dbReference type="GO" id="GO:0005634">
    <property type="term" value="C:nucleus"/>
    <property type="evidence" value="ECO:0007669"/>
    <property type="project" value="UniProtKB-SubCell"/>
</dbReference>
<evidence type="ECO:0000256" key="3">
    <source>
        <dbReference type="ARBA" id="ARBA00022737"/>
    </source>
</evidence>
<comment type="subcellular location">
    <subcellularLocation>
        <location evidence="1">Nucleus</location>
    </subcellularLocation>
</comment>
<feature type="compositionally biased region" description="Basic and acidic residues" evidence="5">
    <location>
        <begin position="12"/>
        <end position="30"/>
    </location>
</feature>
<dbReference type="AlphaFoldDB" id="A0A9P6FZ22"/>
<name>A0A9P6FZ22_9FUNG</name>
<dbReference type="InterPro" id="IPR012916">
    <property type="entry name" value="RED_N"/>
</dbReference>
<dbReference type="PANTHER" id="PTHR12765">
    <property type="entry name" value="RED PROTEIN IK FACTOR CYTOKINE IK"/>
    <property type="match status" value="1"/>
</dbReference>
<feature type="compositionally biased region" description="Polar residues" evidence="5">
    <location>
        <begin position="49"/>
        <end position="58"/>
    </location>
</feature>
<protein>
    <recommendedName>
        <fullName evidence="10">RED-like N-terminal domain-containing protein</fullName>
    </recommendedName>
</protein>
<organism evidence="8 9">
    <name type="scientific">Lunasporangiospora selenospora</name>
    <dbReference type="NCBI Taxonomy" id="979761"/>
    <lineage>
        <taxon>Eukaryota</taxon>
        <taxon>Fungi</taxon>
        <taxon>Fungi incertae sedis</taxon>
        <taxon>Mucoromycota</taxon>
        <taxon>Mortierellomycotina</taxon>
        <taxon>Mortierellomycetes</taxon>
        <taxon>Mortierellales</taxon>
        <taxon>Mortierellaceae</taxon>
        <taxon>Lunasporangiospora</taxon>
    </lineage>
</organism>
<dbReference type="OrthoDB" id="3366823at2759"/>
<keyword evidence="9" id="KW-1185">Reference proteome</keyword>
<feature type="domain" description="Protein RED C-terminal" evidence="6">
    <location>
        <begin position="523"/>
        <end position="590"/>
    </location>
</feature>
<feature type="region of interest" description="Disordered" evidence="5">
    <location>
        <begin position="1"/>
        <end position="117"/>
    </location>
</feature>
<feature type="region of interest" description="Disordered" evidence="5">
    <location>
        <begin position="324"/>
        <end position="495"/>
    </location>
</feature>
<evidence type="ECO:0000313" key="8">
    <source>
        <dbReference type="EMBL" id="KAF9583326.1"/>
    </source>
</evidence>
<accession>A0A9P6FZ22</accession>
<evidence type="ECO:0000256" key="5">
    <source>
        <dbReference type="SAM" id="MobiDB-lite"/>
    </source>
</evidence>
<feature type="region of interest" description="Disordered" evidence="5">
    <location>
        <begin position="524"/>
        <end position="545"/>
    </location>
</feature>
<evidence type="ECO:0000313" key="9">
    <source>
        <dbReference type="Proteomes" id="UP000780801"/>
    </source>
</evidence>
<proteinExistence type="inferred from homology"/>
<dbReference type="Pfam" id="PF07807">
    <property type="entry name" value="RED_C"/>
    <property type="match status" value="1"/>
</dbReference>
<gene>
    <name evidence="8" type="ORF">BGW38_009738</name>
</gene>
<dbReference type="EMBL" id="JAABOA010000734">
    <property type="protein sequence ID" value="KAF9583326.1"/>
    <property type="molecule type" value="Genomic_DNA"/>
</dbReference>
<comment type="similarity">
    <text evidence="2">Belongs to the RED family.</text>
</comment>
<comment type="caution">
    <text evidence="8">The sequence shown here is derived from an EMBL/GenBank/DDBJ whole genome shotgun (WGS) entry which is preliminary data.</text>
</comment>
<dbReference type="Proteomes" id="UP000780801">
    <property type="component" value="Unassembled WGS sequence"/>
</dbReference>
<evidence type="ECO:0000259" key="7">
    <source>
        <dbReference type="Pfam" id="PF07808"/>
    </source>
</evidence>
<evidence type="ECO:0008006" key="10">
    <source>
        <dbReference type="Google" id="ProtNLM"/>
    </source>
</evidence>
<feature type="compositionally biased region" description="Acidic residues" evidence="5">
    <location>
        <begin position="339"/>
        <end position="350"/>
    </location>
</feature>